<organism evidence="1 2">
    <name type="scientific">Agrobacterium tumefaciens</name>
    <dbReference type="NCBI Taxonomy" id="358"/>
    <lineage>
        <taxon>Bacteria</taxon>
        <taxon>Pseudomonadati</taxon>
        <taxon>Pseudomonadota</taxon>
        <taxon>Alphaproteobacteria</taxon>
        <taxon>Hyphomicrobiales</taxon>
        <taxon>Rhizobiaceae</taxon>
        <taxon>Rhizobium/Agrobacterium group</taxon>
        <taxon>Agrobacterium</taxon>
        <taxon>Agrobacterium tumefaciens complex</taxon>
    </lineage>
</organism>
<proteinExistence type="predicted"/>
<dbReference type="CDD" id="cd08054">
    <property type="entry name" value="gp6"/>
    <property type="match status" value="1"/>
</dbReference>
<dbReference type="AlphaFoldDB" id="A0AAE6EEP7"/>
<dbReference type="Gene3D" id="1.10.3230.30">
    <property type="entry name" value="Phage gp6-like head-tail connector protein"/>
    <property type="match status" value="1"/>
</dbReference>
<dbReference type="Pfam" id="PF05135">
    <property type="entry name" value="Phage_connect_1"/>
    <property type="match status" value="1"/>
</dbReference>
<evidence type="ECO:0000313" key="2">
    <source>
        <dbReference type="Proteomes" id="UP000298579"/>
    </source>
</evidence>
<dbReference type="InterPro" id="IPR021146">
    <property type="entry name" value="Phage_gp6-like_head-tail"/>
</dbReference>
<accession>A0AAE6EEP7</accession>
<protein>
    <submittedName>
        <fullName evidence="1">Phage gp6-like head-tail connector protein</fullName>
    </submittedName>
</protein>
<evidence type="ECO:0000313" key="1">
    <source>
        <dbReference type="EMBL" id="QCL78711.1"/>
    </source>
</evidence>
<dbReference type="EMBL" id="CP039897">
    <property type="protein sequence ID" value="QCL78711.1"/>
    <property type="molecule type" value="Genomic_DNA"/>
</dbReference>
<dbReference type="NCBIfam" id="TIGR01560">
    <property type="entry name" value="put_DNA_pack"/>
    <property type="match status" value="1"/>
</dbReference>
<dbReference type="Proteomes" id="UP000298579">
    <property type="component" value="Chromosome circular"/>
</dbReference>
<name>A0AAE6EEP7_AGRTU</name>
<reference evidence="1 2" key="1">
    <citation type="submission" date="2019-04" db="EMBL/GenBank/DDBJ databases">
        <title>Complete genome sequence of Agrobacterium tumefaciens CFBP5877.</title>
        <authorList>
            <person name="Huang Y.-Y."/>
            <person name="Chiang H.-Y."/>
            <person name="Chou L."/>
            <person name="Lai E.-M."/>
            <person name="Kuo C.-H."/>
        </authorList>
    </citation>
    <scope>NUCLEOTIDE SEQUENCE [LARGE SCALE GENOMIC DNA]</scope>
    <source>
        <strain evidence="1 2">CFBP5877</strain>
    </source>
</reference>
<gene>
    <name evidence="1" type="ORF">CFBP5877_06200</name>
</gene>
<dbReference type="InterPro" id="IPR006450">
    <property type="entry name" value="Phage_HK97_gp6-like"/>
</dbReference>
<sequence length="115" mass="12588">MRSLMLTWLYAIPKRSHGRPSPNMASVSLAEAKAHLRVDYPEDDAYVSTLINAAEGYISEIGVPADKLASPPVKHAALLLIGHWFAFREAAAEKPPQAISFGVDALVQPFREVSF</sequence>